<dbReference type="Proteomes" id="UP000249134">
    <property type="component" value="Chromosome 1"/>
</dbReference>
<dbReference type="RefSeq" id="WP_066144465.1">
    <property type="nucleotide sequence ID" value="NZ_CBCSGM010000003.1"/>
</dbReference>
<dbReference type="KEGG" id="blen:NCTC4824_03731"/>
<sequence length="84" mass="9906">MVTFKKENNKHIISIENNEVVVDPQRIEEGHFLAIINYVDEDGKFLEAELFYHPEEKEVDAFLESLKLENFQKHKLTEGLFAKK</sequence>
<name>A0A2X4WYA9_LEDLE</name>
<reference evidence="1 2" key="1">
    <citation type="submission" date="2018-06" db="EMBL/GenBank/DDBJ databases">
        <authorList>
            <consortium name="Pathogen Informatics"/>
            <person name="Doyle S."/>
        </authorList>
    </citation>
    <scope>NUCLEOTIDE SEQUENCE [LARGE SCALE GENOMIC DNA]</scope>
    <source>
        <strain evidence="1 2">NCTC4824</strain>
    </source>
</reference>
<gene>
    <name evidence="1" type="ORF">NCTC4824_03731</name>
</gene>
<accession>A0A2X4WYA9</accession>
<keyword evidence="2" id="KW-1185">Reference proteome</keyword>
<proteinExistence type="predicted"/>
<dbReference type="AlphaFoldDB" id="A0A2X4WYA9"/>
<organism evidence="1 2">
    <name type="scientific">Lederbergia lenta</name>
    <name type="common">Bacillus lentus</name>
    <dbReference type="NCBI Taxonomy" id="1467"/>
    <lineage>
        <taxon>Bacteria</taxon>
        <taxon>Bacillati</taxon>
        <taxon>Bacillota</taxon>
        <taxon>Bacilli</taxon>
        <taxon>Bacillales</taxon>
        <taxon>Bacillaceae</taxon>
        <taxon>Lederbergia</taxon>
    </lineage>
</organism>
<protein>
    <submittedName>
        <fullName evidence="1">Uncharacterized protein</fullName>
    </submittedName>
</protein>
<evidence type="ECO:0000313" key="1">
    <source>
        <dbReference type="EMBL" id="SQI62680.1"/>
    </source>
</evidence>
<dbReference type="EMBL" id="LS483476">
    <property type="protein sequence ID" value="SQI62680.1"/>
    <property type="molecule type" value="Genomic_DNA"/>
</dbReference>
<evidence type="ECO:0000313" key="2">
    <source>
        <dbReference type="Proteomes" id="UP000249134"/>
    </source>
</evidence>